<dbReference type="PANTHER" id="PTHR21716:SF64">
    <property type="entry name" value="AI-2 TRANSPORT PROTEIN TQSA"/>
    <property type="match status" value="1"/>
</dbReference>
<comment type="similarity">
    <text evidence="2">Belongs to the autoinducer-2 exporter (AI-2E) (TC 2.A.86) family.</text>
</comment>
<dbReference type="Proteomes" id="UP000028702">
    <property type="component" value="Unassembled WGS sequence"/>
</dbReference>
<accession>A0A081B9E0</accession>
<dbReference type="GO" id="GO:0016020">
    <property type="term" value="C:membrane"/>
    <property type="evidence" value="ECO:0007669"/>
    <property type="project" value="UniProtKB-SubCell"/>
</dbReference>
<evidence type="ECO:0000313" key="7">
    <source>
        <dbReference type="EMBL" id="GAK44658.1"/>
    </source>
</evidence>
<sequence>MTVQRQALFWGIGLFVFILLLWLLRGILLPFVAGLAVAYLLDPFADWLEERGFSRLLATSIITVIFVLLIVAFLVLLVPLLYEQTVALVESLPKIADRVQEWLMHLNQGRLGEVLSGTTDIRQTIDKAGAGLVSWALSALGEVWKQGVAIIGLASLAVITPIVAFYMLLDWDNMVARVDELLPREHAMTIRGLFREMDAVLAGFVRGQGTVCLVLGTFYAVGLSLAGLNLGLVVGLGAGIISFIPYVGTISGFLVATLLAILQFGPQDYVSIGFVVGVFVIGQFVEGNFLTPKLVGSRVGLHPVWVMFALFAFGALFGFVGVLLAVPIAAAIGVLARFGVRSYVASPLYQGSGLGRQDLPEPDRDKSDNE</sequence>
<evidence type="ECO:0000256" key="2">
    <source>
        <dbReference type="ARBA" id="ARBA00009773"/>
    </source>
</evidence>
<reference evidence="7 8" key="1">
    <citation type="submission" date="2014-07" db="EMBL/GenBank/DDBJ databases">
        <title>Tepidicaulis marinum gen. nov., sp. nov., a novel marine bacterium denitrifying nitrate to nitrous oxide strictly under microaerobic conditions.</title>
        <authorList>
            <person name="Takeuchi M."/>
            <person name="Yamagishi T."/>
            <person name="Kamagata Y."/>
            <person name="Oshima K."/>
            <person name="Hattori M."/>
            <person name="Katayama T."/>
            <person name="Hanada S."/>
            <person name="Tamaki H."/>
            <person name="Marumo K."/>
            <person name="Maeda H."/>
            <person name="Nedachi M."/>
            <person name="Iwasaki W."/>
            <person name="Suwa Y."/>
            <person name="Sakata S."/>
        </authorList>
    </citation>
    <scope>NUCLEOTIDE SEQUENCE [LARGE SCALE GENOMIC DNA]</scope>
    <source>
        <strain evidence="7 8">MA2</strain>
    </source>
</reference>
<comment type="caution">
    <text evidence="7">The sequence shown here is derived from an EMBL/GenBank/DDBJ whole genome shotgun (WGS) entry which is preliminary data.</text>
</comment>
<feature type="transmembrane region" description="Helical" evidence="6">
    <location>
        <begin position="211"/>
        <end position="234"/>
    </location>
</feature>
<keyword evidence="5 6" id="KW-0472">Membrane</keyword>
<feature type="transmembrane region" description="Helical" evidence="6">
    <location>
        <begin position="60"/>
        <end position="82"/>
    </location>
</feature>
<dbReference type="EMBL" id="BBIO01000004">
    <property type="protein sequence ID" value="GAK44658.1"/>
    <property type="molecule type" value="Genomic_DNA"/>
</dbReference>
<dbReference type="RefSeq" id="WP_045444269.1">
    <property type="nucleotide sequence ID" value="NZ_BBIO01000004.1"/>
</dbReference>
<evidence type="ECO:0000256" key="6">
    <source>
        <dbReference type="SAM" id="Phobius"/>
    </source>
</evidence>
<evidence type="ECO:0000256" key="4">
    <source>
        <dbReference type="ARBA" id="ARBA00022989"/>
    </source>
</evidence>
<evidence type="ECO:0000256" key="3">
    <source>
        <dbReference type="ARBA" id="ARBA00022692"/>
    </source>
</evidence>
<evidence type="ECO:0000256" key="5">
    <source>
        <dbReference type="ARBA" id="ARBA00023136"/>
    </source>
</evidence>
<dbReference type="GO" id="GO:0055085">
    <property type="term" value="P:transmembrane transport"/>
    <property type="evidence" value="ECO:0007669"/>
    <property type="project" value="TreeGrafter"/>
</dbReference>
<gene>
    <name evidence="7" type="ORF">M2A_1157</name>
</gene>
<feature type="transmembrane region" description="Helical" evidence="6">
    <location>
        <begin position="240"/>
        <end position="262"/>
    </location>
</feature>
<organism evidence="7 8">
    <name type="scientific">Tepidicaulis marinus</name>
    <dbReference type="NCBI Taxonomy" id="1333998"/>
    <lineage>
        <taxon>Bacteria</taxon>
        <taxon>Pseudomonadati</taxon>
        <taxon>Pseudomonadota</taxon>
        <taxon>Alphaproteobacteria</taxon>
        <taxon>Hyphomicrobiales</taxon>
        <taxon>Parvibaculaceae</taxon>
        <taxon>Tepidicaulis</taxon>
    </lineage>
</organism>
<feature type="transmembrane region" description="Helical" evidence="6">
    <location>
        <begin position="7"/>
        <end position="24"/>
    </location>
</feature>
<dbReference type="PANTHER" id="PTHR21716">
    <property type="entry name" value="TRANSMEMBRANE PROTEIN"/>
    <property type="match status" value="1"/>
</dbReference>
<keyword evidence="3 6" id="KW-0812">Transmembrane</keyword>
<dbReference type="InterPro" id="IPR002549">
    <property type="entry name" value="AI-2E-like"/>
</dbReference>
<comment type="subcellular location">
    <subcellularLocation>
        <location evidence="1">Membrane</location>
        <topology evidence="1">Multi-pass membrane protein</topology>
    </subcellularLocation>
</comment>
<dbReference type="STRING" id="1333998.M2A_1157"/>
<dbReference type="Pfam" id="PF01594">
    <property type="entry name" value="AI-2E_transport"/>
    <property type="match status" value="1"/>
</dbReference>
<feature type="transmembrane region" description="Helical" evidence="6">
    <location>
        <begin position="269"/>
        <end position="285"/>
    </location>
</feature>
<proteinExistence type="inferred from homology"/>
<evidence type="ECO:0000313" key="8">
    <source>
        <dbReference type="Proteomes" id="UP000028702"/>
    </source>
</evidence>
<name>A0A081B9E0_9HYPH</name>
<feature type="transmembrane region" description="Helical" evidence="6">
    <location>
        <begin position="147"/>
        <end position="169"/>
    </location>
</feature>
<evidence type="ECO:0000256" key="1">
    <source>
        <dbReference type="ARBA" id="ARBA00004141"/>
    </source>
</evidence>
<dbReference type="AlphaFoldDB" id="A0A081B9E0"/>
<keyword evidence="4 6" id="KW-1133">Transmembrane helix</keyword>
<protein>
    <submittedName>
        <fullName evidence="7">Conserved protein</fullName>
    </submittedName>
</protein>
<feature type="transmembrane region" description="Helical" evidence="6">
    <location>
        <begin position="305"/>
        <end position="336"/>
    </location>
</feature>
<keyword evidence="8" id="KW-1185">Reference proteome</keyword>
<dbReference type="eggNOG" id="COG0628">
    <property type="taxonomic scope" value="Bacteria"/>
</dbReference>